<accession>A0A8S1MER3</accession>
<organism evidence="1 2">
    <name type="scientific">Paramecium sonneborni</name>
    <dbReference type="NCBI Taxonomy" id="65129"/>
    <lineage>
        <taxon>Eukaryota</taxon>
        <taxon>Sar</taxon>
        <taxon>Alveolata</taxon>
        <taxon>Ciliophora</taxon>
        <taxon>Intramacronucleata</taxon>
        <taxon>Oligohymenophorea</taxon>
        <taxon>Peniculida</taxon>
        <taxon>Parameciidae</taxon>
        <taxon>Paramecium</taxon>
    </lineage>
</organism>
<keyword evidence="2" id="KW-1185">Reference proteome</keyword>
<proteinExistence type="predicted"/>
<dbReference type="EMBL" id="CAJJDN010000034">
    <property type="protein sequence ID" value="CAD8076223.1"/>
    <property type="molecule type" value="Genomic_DNA"/>
</dbReference>
<sequence length="240" mass="27718">MKLSRLFYFSTVKFPYKFKGVKPFHDFQVEAYLKSLFSHNLSDGFLLAYQNLLESLTTSDYKEFILENCDKNISKALIEGIQQLETDGKKLKLGYNDKCQTNVMYGNTTLHFSCDHDQDLLDQKPELVQGVGPQKAKLYQSGIDFKTMTVSRGIIDVAIYIRSPLFLCISGEEKFEDAYHRIDFRTNSISKLSFIDAKVLSEQIMQMLAHKNSQTEAQILIDSLGKDFTWKIFNIDEHFK</sequence>
<reference evidence="1" key="1">
    <citation type="submission" date="2021-01" db="EMBL/GenBank/DDBJ databases">
        <authorList>
            <consortium name="Genoscope - CEA"/>
            <person name="William W."/>
        </authorList>
    </citation>
    <scope>NUCLEOTIDE SEQUENCE</scope>
</reference>
<dbReference type="AlphaFoldDB" id="A0A8S1MER3"/>
<evidence type="ECO:0000313" key="1">
    <source>
        <dbReference type="EMBL" id="CAD8076223.1"/>
    </source>
</evidence>
<name>A0A8S1MER3_9CILI</name>
<protein>
    <submittedName>
        <fullName evidence="1">Uncharacterized protein</fullName>
    </submittedName>
</protein>
<gene>
    <name evidence="1" type="ORF">PSON_ATCC_30995.1.T0340266</name>
</gene>
<evidence type="ECO:0000313" key="2">
    <source>
        <dbReference type="Proteomes" id="UP000692954"/>
    </source>
</evidence>
<dbReference type="Proteomes" id="UP000692954">
    <property type="component" value="Unassembled WGS sequence"/>
</dbReference>
<comment type="caution">
    <text evidence="1">The sequence shown here is derived from an EMBL/GenBank/DDBJ whole genome shotgun (WGS) entry which is preliminary data.</text>
</comment>
<dbReference type="OrthoDB" id="286592at2759"/>